<evidence type="ECO:0000313" key="1">
    <source>
        <dbReference type="EMBL" id="PIO77533.1"/>
    </source>
</evidence>
<gene>
    <name evidence="1" type="ORF">TELCIR_00348</name>
</gene>
<name>A0A2G9V4U4_TELCI</name>
<organism evidence="1 2">
    <name type="scientific">Teladorsagia circumcincta</name>
    <name type="common">Brown stomach worm</name>
    <name type="synonym">Ostertagia circumcincta</name>
    <dbReference type="NCBI Taxonomy" id="45464"/>
    <lineage>
        <taxon>Eukaryota</taxon>
        <taxon>Metazoa</taxon>
        <taxon>Ecdysozoa</taxon>
        <taxon>Nematoda</taxon>
        <taxon>Chromadorea</taxon>
        <taxon>Rhabditida</taxon>
        <taxon>Rhabditina</taxon>
        <taxon>Rhabditomorpha</taxon>
        <taxon>Strongyloidea</taxon>
        <taxon>Trichostrongylidae</taxon>
        <taxon>Teladorsagia</taxon>
    </lineage>
</organism>
<protein>
    <submittedName>
        <fullName evidence="1">Uncharacterized protein</fullName>
    </submittedName>
</protein>
<keyword evidence="2" id="KW-1185">Reference proteome</keyword>
<sequence>MAVPTKSCLPPFISNWNYAKVFPYGSIADVVQSRDTSSPAQHFRLHYTEAGIHLEHSWKAPRVPKLIQEPILGRELIISADPFQLKDLLNFIGCRTTDIQFTIRCEFPSARADFMSDGELFANARTTLS</sequence>
<proteinExistence type="predicted"/>
<dbReference type="AlphaFoldDB" id="A0A2G9V4U4"/>
<reference evidence="1 2" key="1">
    <citation type="submission" date="2015-09" db="EMBL/GenBank/DDBJ databases">
        <title>Draft genome of the parasitic nematode Teladorsagia circumcincta isolate WARC Sus (inbred).</title>
        <authorList>
            <person name="Mitreva M."/>
        </authorList>
    </citation>
    <scope>NUCLEOTIDE SEQUENCE [LARGE SCALE GENOMIC DNA]</scope>
    <source>
        <strain evidence="1 2">S</strain>
    </source>
</reference>
<accession>A0A2G9V4U4</accession>
<dbReference type="OrthoDB" id="10575350at2759"/>
<evidence type="ECO:0000313" key="2">
    <source>
        <dbReference type="Proteomes" id="UP000230423"/>
    </source>
</evidence>
<dbReference type="Proteomes" id="UP000230423">
    <property type="component" value="Unassembled WGS sequence"/>
</dbReference>
<dbReference type="EMBL" id="KZ344994">
    <property type="protein sequence ID" value="PIO77533.1"/>
    <property type="molecule type" value="Genomic_DNA"/>
</dbReference>